<dbReference type="SUPFAM" id="SSF51161">
    <property type="entry name" value="Trimeric LpxA-like enzymes"/>
    <property type="match status" value="1"/>
</dbReference>
<dbReference type="GO" id="GO:0000287">
    <property type="term" value="F:magnesium ion binding"/>
    <property type="evidence" value="ECO:0007669"/>
    <property type="project" value="UniProtKB-UniRule"/>
</dbReference>
<comment type="subcellular location">
    <subcellularLocation>
        <location evidence="1 18">Cytoplasm</location>
    </subcellularLocation>
</comment>
<dbReference type="EC" id="2.7.7.23" evidence="18"/>
<feature type="active site" description="Proton acceptor" evidence="18">
    <location>
        <position position="366"/>
    </location>
</feature>
<feature type="binding site" evidence="18">
    <location>
        <position position="157"/>
    </location>
    <ligand>
        <name>UDP-N-acetyl-alpha-D-glucosamine</name>
        <dbReference type="ChEBI" id="CHEBI:57705"/>
    </ligand>
</feature>
<dbReference type="InterPro" id="IPR005882">
    <property type="entry name" value="Bifunctional_GlmU"/>
</dbReference>
<evidence type="ECO:0000256" key="17">
    <source>
        <dbReference type="ARBA" id="ARBA00049628"/>
    </source>
</evidence>
<evidence type="ECO:0000256" key="11">
    <source>
        <dbReference type="ARBA" id="ARBA00022984"/>
    </source>
</evidence>
<feature type="binding site" evidence="18">
    <location>
        <position position="383"/>
    </location>
    <ligand>
        <name>acetyl-CoA</name>
        <dbReference type="ChEBI" id="CHEBI:57288"/>
    </ligand>
</feature>
<dbReference type="NCBIfam" id="TIGR01173">
    <property type="entry name" value="glmU"/>
    <property type="match status" value="1"/>
</dbReference>
<feature type="binding site" evidence="18">
    <location>
        <position position="73"/>
    </location>
    <ligand>
        <name>UDP-N-acetyl-alpha-D-glucosamine</name>
        <dbReference type="ChEBI" id="CHEBI:57705"/>
    </ligand>
</feature>
<feature type="binding site" evidence="18">
    <location>
        <begin position="78"/>
        <end position="79"/>
    </location>
    <ligand>
        <name>UDP-N-acetyl-alpha-D-glucosamine</name>
        <dbReference type="ChEBI" id="CHEBI:57705"/>
    </ligand>
</feature>
<dbReference type="GO" id="GO:0071555">
    <property type="term" value="P:cell wall organization"/>
    <property type="evidence" value="ECO:0007669"/>
    <property type="project" value="UniProtKB-KW"/>
</dbReference>
<dbReference type="InterPro" id="IPR029044">
    <property type="entry name" value="Nucleotide-diphossugar_trans"/>
</dbReference>
<name>A0A0W0YKU8_9GAMM</name>
<feature type="binding site" evidence="18">
    <location>
        <position position="230"/>
    </location>
    <ligand>
        <name>Mg(2+)</name>
        <dbReference type="ChEBI" id="CHEBI:18420"/>
    </ligand>
</feature>
<evidence type="ECO:0000256" key="16">
    <source>
        <dbReference type="ARBA" id="ARBA00048493"/>
    </source>
</evidence>
<evidence type="ECO:0000256" key="1">
    <source>
        <dbReference type="ARBA" id="ARBA00004496"/>
    </source>
</evidence>
<keyword evidence="12 18" id="KW-0511">Multifunctional enzyme</keyword>
<keyword evidence="6 18" id="KW-0548">Nucleotidyltransferase</keyword>
<feature type="binding site" evidence="18">
    <location>
        <position position="354"/>
    </location>
    <ligand>
        <name>UDP-N-acetyl-alpha-D-glucosamine</name>
        <dbReference type="ChEBI" id="CHEBI:57705"/>
    </ligand>
</feature>
<evidence type="ECO:0000256" key="3">
    <source>
        <dbReference type="ARBA" id="ARBA00007947"/>
    </source>
</evidence>
<sequence length="459" mass="49576">MNLQIIILAAGQGKRMYSNTPKVLHPIAGKPMLTRVVETAQQLNPDAIHIIYGHGGEQIKNSLPDLPVHWVHQAEQLGTGHAVMQALPHIPPHAQVLVLSADVPLIQAKTLRALIERSTTADIHQSVLALLVANLEDPSGLGRIIRNNQGEISAIVEEKDAQEQEKNIKEIYTGICCAKASDLEVWLPQLGNNNAQGEYYLTEIIAMAVKNQVPITSLAVNDCFEIQGVNNRLQLQQLERVWQKRTAEQFLADGVMIADANRFDLRGELTCGKDVFIDVNCVLSGTVILGDGCKIGPNCSLTNVTLGAGTEIYPNSVLEGSITAEECQIGPFARLREGTRLAAHCKIGNFVETKKAIFDEGSKANHLSYLGDVSVGKKVNIGAGTITCNYDGANKHQTIIEDGAFIGSDTQLVAPVTIGANATIGAGSTIRKNAPANELTLTESRQKTLSGWKRPVKKK</sequence>
<keyword evidence="22" id="KW-1185">Reference proteome</keyword>
<keyword evidence="5 18" id="KW-0808">Transferase</keyword>
<dbReference type="GO" id="GO:0006048">
    <property type="term" value="P:UDP-N-acetylglucosamine biosynthetic process"/>
    <property type="evidence" value="ECO:0007669"/>
    <property type="project" value="UniProtKB-UniPathway"/>
</dbReference>
<feature type="binding site" evidence="18">
    <location>
        <position position="142"/>
    </location>
    <ligand>
        <name>UDP-N-acetyl-alpha-D-glucosamine</name>
        <dbReference type="ChEBI" id="CHEBI:57705"/>
    </ligand>
</feature>
<evidence type="ECO:0000313" key="21">
    <source>
        <dbReference type="EMBL" id="KTD57517.1"/>
    </source>
</evidence>
<dbReference type="Pfam" id="PF25087">
    <property type="entry name" value="GMPPB_C"/>
    <property type="match status" value="1"/>
</dbReference>
<dbReference type="Pfam" id="PF12804">
    <property type="entry name" value="NTP_transf_3"/>
    <property type="match status" value="1"/>
</dbReference>
<keyword evidence="14 18" id="KW-0961">Cell wall biogenesis/degradation</keyword>
<feature type="binding site" evidence="18">
    <location>
        <position position="22"/>
    </location>
    <ligand>
        <name>UDP-N-acetyl-alpha-D-glucosamine</name>
        <dbReference type="ChEBI" id="CHEBI:57705"/>
    </ligand>
</feature>
<dbReference type="GO" id="GO:0005737">
    <property type="term" value="C:cytoplasm"/>
    <property type="evidence" value="ECO:0007669"/>
    <property type="project" value="UniProtKB-SubCell"/>
</dbReference>
<dbReference type="SUPFAM" id="SSF53448">
    <property type="entry name" value="Nucleotide-diphospho-sugar transferases"/>
    <property type="match status" value="1"/>
</dbReference>
<feature type="binding site" evidence="18">
    <location>
        <position position="230"/>
    </location>
    <ligand>
        <name>UDP-N-acetyl-alpha-D-glucosamine</name>
        <dbReference type="ChEBI" id="CHEBI:57705"/>
    </ligand>
</feature>
<gene>
    <name evidence="18 21" type="primary">glmU</name>
    <name evidence="21" type="ORF">Lsha_2358</name>
</gene>
<protein>
    <recommendedName>
        <fullName evidence="18">Bifunctional protein GlmU</fullName>
    </recommendedName>
    <domain>
        <recommendedName>
            <fullName evidence="18">UDP-N-acetylglucosamine pyrophosphorylase</fullName>
            <ecNumber evidence="18">2.7.7.23</ecNumber>
        </recommendedName>
        <alternativeName>
            <fullName evidence="18">N-acetylglucosamine-1-phosphate uridyltransferase</fullName>
        </alternativeName>
    </domain>
    <domain>
        <recommendedName>
            <fullName evidence="18">Glucosamine-1-phosphate N-acetyltransferase</fullName>
            <ecNumber evidence="18">2.3.1.157</ecNumber>
        </recommendedName>
    </domain>
</protein>
<comment type="cofactor">
    <cofactor evidence="18">
        <name>Mg(2+)</name>
        <dbReference type="ChEBI" id="CHEBI:18420"/>
    </cofactor>
    <text evidence="18">Binds 1 Mg(2+) ion per subunit.</text>
</comment>
<feature type="region of interest" description="Linker" evidence="18">
    <location>
        <begin position="233"/>
        <end position="253"/>
    </location>
</feature>
<evidence type="ECO:0000256" key="15">
    <source>
        <dbReference type="ARBA" id="ARBA00048247"/>
    </source>
</evidence>
<comment type="pathway">
    <text evidence="18">Bacterial outer membrane biogenesis; LPS lipid A biosynthesis.</text>
</comment>
<evidence type="ECO:0000256" key="12">
    <source>
        <dbReference type="ARBA" id="ARBA00023268"/>
    </source>
</evidence>
<feature type="binding site" evidence="18">
    <location>
        <position position="426"/>
    </location>
    <ligand>
        <name>acetyl-CoA</name>
        <dbReference type="ChEBI" id="CHEBI:57288"/>
    </ligand>
</feature>
<comment type="similarity">
    <text evidence="2 18">In the C-terminal section; belongs to the transferase hexapeptide repeat family.</text>
</comment>
<dbReference type="PATRIC" id="fig|1122169.6.peg.2708"/>
<comment type="similarity">
    <text evidence="3 18">In the N-terminal section; belongs to the N-acetylglucosamine-1-phosphate uridyltransferase family.</text>
</comment>
<feature type="binding site" evidence="18">
    <location>
        <position position="336"/>
    </location>
    <ligand>
        <name>UDP-N-acetyl-alpha-D-glucosamine</name>
        <dbReference type="ChEBI" id="CHEBI:57705"/>
    </ligand>
</feature>
<keyword evidence="13 18" id="KW-0012">Acyltransferase</keyword>
<comment type="subunit">
    <text evidence="18">Homotrimer.</text>
</comment>
<evidence type="ECO:0000256" key="10">
    <source>
        <dbReference type="ARBA" id="ARBA00022960"/>
    </source>
</evidence>
<dbReference type="InterPro" id="IPR038009">
    <property type="entry name" value="GlmU_C_LbH"/>
</dbReference>
<proteinExistence type="inferred from homology"/>
<evidence type="ECO:0000256" key="2">
    <source>
        <dbReference type="ARBA" id="ARBA00007707"/>
    </source>
</evidence>
<evidence type="ECO:0000256" key="6">
    <source>
        <dbReference type="ARBA" id="ARBA00022695"/>
    </source>
</evidence>
<dbReference type="EMBL" id="LNYW01000066">
    <property type="protein sequence ID" value="KTD57517.1"/>
    <property type="molecule type" value="Genomic_DNA"/>
</dbReference>
<dbReference type="InterPro" id="IPR050065">
    <property type="entry name" value="GlmU-like"/>
</dbReference>
<evidence type="ECO:0000256" key="8">
    <source>
        <dbReference type="ARBA" id="ARBA00022737"/>
    </source>
</evidence>
<evidence type="ECO:0000256" key="9">
    <source>
        <dbReference type="ARBA" id="ARBA00022842"/>
    </source>
</evidence>
<accession>A0A0W0YKU8</accession>
<feature type="binding site" evidence="18">
    <location>
        <position position="408"/>
    </location>
    <ligand>
        <name>acetyl-CoA</name>
        <dbReference type="ChEBI" id="CHEBI:57288"/>
    </ligand>
</feature>
<comment type="caution">
    <text evidence="21">The sequence shown here is derived from an EMBL/GenBank/DDBJ whole genome shotgun (WGS) entry which is preliminary data.</text>
</comment>
<feature type="binding site" evidence="18">
    <location>
        <position position="380"/>
    </location>
    <ligand>
        <name>UDP-N-acetyl-alpha-D-glucosamine</name>
        <dbReference type="ChEBI" id="CHEBI:57705"/>
    </ligand>
</feature>
<comment type="pathway">
    <text evidence="18">Nucleotide-sugar biosynthesis; UDP-N-acetyl-alpha-D-glucosamine biosynthesis; UDP-N-acetyl-alpha-D-glucosamine from N-acetyl-alpha-D-glucosamine 1-phosphate: step 1/1.</text>
</comment>
<dbReference type="Proteomes" id="UP000054600">
    <property type="component" value="Unassembled WGS sequence"/>
</dbReference>
<dbReference type="Gene3D" id="2.160.10.10">
    <property type="entry name" value="Hexapeptide repeat proteins"/>
    <property type="match status" value="1"/>
</dbReference>
<comment type="pathway">
    <text evidence="18">Nucleotide-sugar biosynthesis; UDP-N-acetyl-alpha-D-glucosamine biosynthesis; N-acetyl-alpha-D-glucosamine 1-phosphate from alpha-D-glucosamine 6-phosphate (route II): step 2/2.</text>
</comment>
<keyword evidence="8 18" id="KW-0677">Repeat</keyword>
<dbReference type="Pfam" id="PF00132">
    <property type="entry name" value="Hexapep"/>
    <property type="match status" value="1"/>
</dbReference>
<evidence type="ECO:0000256" key="13">
    <source>
        <dbReference type="ARBA" id="ARBA00023315"/>
    </source>
</evidence>
<dbReference type="RefSeq" id="WP_018578323.1">
    <property type="nucleotide sequence ID" value="NZ_KB892434.1"/>
</dbReference>
<evidence type="ECO:0000259" key="20">
    <source>
        <dbReference type="Pfam" id="PF25087"/>
    </source>
</evidence>
<dbReference type="PANTHER" id="PTHR43584">
    <property type="entry name" value="NUCLEOTIDYL TRANSFERASE"/>
    <property type="match status" value="1"/>
</dbReference>
<feature type="region of interest" description="N-acetyltransferase" evidence="18">
    <location>
        <begin position="254"/>
        <end position="459"/>
    </location>
</feature>
<dbReference type="Gene3D" id="3.90.550.10">
    <property type="entry name" value="Spore Coat Polysaccharide Biosynthesis Protein SpsA, Chain A"/>
    <property type="match status" value="1"/>
</dbReference>
<dbReference type="eggNOG" id="COG1207">
    <property type="taxonomic scope" value="Bacteria"/>
</dbReference>
<dbReference type="InterPro" id="IPR001451">
    <property type="entry name" value="Hexapep"/>
</dbReference>
<dbReference type="GO" id="GO:0009245">
    <property type="term" value="P:lipid A biosynthetic process"/>
    <property type="evidence" value="ECO:0007669"/>
    <property type="project" value="UniProtKB-UniRule"/>
</dbReference>
<dbReference type="CDD" id="cd03353">
    <property type="entry name" value="LbH_GlmU_C"/>
    <property type="match status" value="1"/>
</dbReference>
<dbReference type="HAMAP" id="MF_01631">
    <property type="entry name" value="GlmU"/>
    <property type="match status" value="1"/>
</dbReference>
<dbReference type="UniPathway" id="UPA00113">
    <property type="reaction ID" value="UER00532"/>
</dbReference>
<dbReference type="EC" id="2.3.1.157" evidence="18"/>
<dbReference type="GO" id="GO:0019134">
    <property type="term" value="F:glucosamine-1-phosphate N-acetyltransferase activity"/>
    <property type="evidence" value="ECO:0007669"/>
    <property type="project" value="UniProtKB-UniRule"/>
</dbReference>
<feature type="binding site" evidence="18">
    <location>
        <begin position="389"/>
        <end position="390"/>
    </location>
    <ligand>
        <name>acetyl-CoA</name>
        <dbReference type="ChEBI" id="CHEBI:57288"/>
    </ligand>
</feature>
<feature type="binding site" evidence="18">
    <location>
        <position position="369"/>
    </location>
    <ligand>
        <name>UDP-N-acetyl-alpha-D-glucosamine</name>
        <dbReference type="ChEBI" id="CHEBI:57705"/>
    </ligand>
</feature>
<keyword evidence="9 18" id="KW-0460">Magnesium</keyword>
<dbReference type="GO" id="GO:0016020">
    <property type="term" value="C:membrane"/>
    <property type="evidence" value="ECO:0007669"/>
    <property type="project" value="GOC"/>
</dbReference>
<dbReference type="UniPathway" id="UPA00973"/>
<keyword evidence="4 18" id="KW-0963">Cytoplasm</keyword>
<evidence type="ECO:0000256" key="4">
    <source>
        <dbReference type="ARBA" id="ARBA00022490"/>
    </source>
</evidence>
<dbReference type="GO" id="GO:0008360">
    <property type="term" value="P:regulation of cell shape"/>
    <property type="evidence" value="ECO:0007669"/>
    <property type="project" value="UniProtKB-KW"/>
</dbReference>
<comment type="catalytic activity">
    <reaction evidence="16 18">
        <text>N-acetyl-alpha-D-glucosamine 1-phosphate + UTP + H(+) = UDP-N-acetyl-alpha-D-glucosamine + diphosphate</text>
        <dbReference type="Rhea" id="RHEA:13509"/>
        <dbReference type="ChEBI" id="CHEBI:15378"/>
        <dbReference type="ChEBI" id="CHEBI:33019"/>
        <dbReference type="ChEBI" id="CHEBI:46398"/>
        <dbReference type="ChEBI" id="CHEBI:57705"/>
        <dbReference type="ChEBI" id="CHEBI:57776"/>
        <dbReference type="EC" id="2.7.7.23"/>
    </reaction>
</comment>
<keyword evidence="11 18" id="KW-0573">Peptidoglycan synthesis</keyword>
<feature type="domain" description="MobA-like NTP transferase" evidence="19">
    <location>
        <begin position="6"/>
        <end position="120"/>
    </location>
</feature>
<dbReference type="GO" id="GO:0009252">
    <property type="term" value="P:peptidoglycan biosynthetic process"/>
    <property type="evidence" value="ECO:0007669"/>
    <property type="project" value="UniProtKB-UniRule"/>
</dbReference>
<dbReference type="InterPro" id="IPR011004">
    <property type="entry name" value="Trimer_LpxA-like_sf"/>
</dbReference>
<evidence type="ECO:0000313" key="22">
    <source>
        <dbReference type="Proteomes" id="UP000054600"/>
    </source>
</evidence>
<dbReference type="STRING" id="1122169.Lsha_2358"/>
<organism evidence="21 22">
    <name type="scientific">Legionella shakespearei DSM 23087</name>
    <dbReference type="NCBI Taxonomy" id="1122169"/>
    <lineage>
        <taxon>Bacteria</taxon>
        <taxon>Pseudomonadati</taxon>
        <taxon>Pseudomonadota</taxon>
        <taxon>Gammaproteobacteria</taxon>
        <taxon>Legionellales</taxon>
        <taxon>Legionellaceae</taxon>
        <taxon>Legionella</taxon>
    </lineage>
</organism>
<evidence type="ECO:0000256" key="7">
    <source>
        <dbReference type="ARBA" id="ARBA00022723"/>
    </source>
</evidence>
<dbReference type="InterPro" id="IPR025877">
    <property type="entry name" value="MobA-like_NTP_Trfase"/>
</dbReference>
<feature type="region of interest" description="Pyrophosphorylase" evidence="18">
    <location>
        <begin position="1"/>
        <end position="232"/>
    </location>
</feature>
<feature type="domain" description="Mannose-1-phosphate guanyltransferase C-terminal" evidence="20">
    <location>
        <begin position="268"/>
        <end position="351"/>
    </location>
</feature>
<evidence type="ECO:0000259" key="19">
    <source>
        <dbReference type="Pfam" id="PF12804"/>
    </source>
</evidence>
<feature type="binding site" evidence="18">
    <location>
        <begin position="8"/>
        <end position="11"/>
    </location>
    <ligand>
        <name>UDP-N-acetyl-alpha-D-glucosamine</name>
        <dbReference type="ChEBI" id="CHEBI:57705"/>
    </ligand>
</feature>
<dbReference type="CDD" id="cd02540">
    <property type="entry name" value="GT2_GlmU_N_bac"/>
    <property type="match status" value="1"/>
</dbReference>
<keyword evidence="7 18" id="KW-0479">Metal-binding</keyword>
<feature type="binding site" evidence="18">
    <location>
        <position position="102"/>
    </location>
    <ligand>
        <name>Mg(2+)</name>
        <dbReference type="ChEBI" id="CHEBI:18420"/>
    </ligand>
</feature>
<dbReference type="PANTHER" id="PTHR43584:SF3">
    <property type="entry name" value="BIFUNCTIONAL PROTEIN GLMU"/>
    <property type="match status" value="1"/>
</dbReference>
<evidence type="ECO:0000256" key="18">
    <source>
        <dbReference type="HAMAP-Rule" id="MF_01631"/>
    </source>
</evidence>
<dbReference type="GO" id="GO:0003977">
    <property type="term" value="F:UDP-N-acetylglucosamine diphosphorylase activity"/>
    <property type="evidence" value="ECO:0007669"/>
    <property type="project" value="UniProtKB-UniRule"/>
</dbReference>
<comment type="caution">
    <text evidence="18">Lacks conserved residue(s) required for the propagation of feature annotation.</text>
</comment>
<evidence type="ECO:0000256" key="5">
    <source>
        <dbReference type="ARBA" id="ARBA00022679"/>
    </source>
</evidence>
<comment type="catalytic activity">
    <reaction evidence="15 18">
        <text>alpha-D-glucosamine 1-phosphate + acetyl-CoA = N-acetyl-alpha-D-glucosamine 1-phosphate + CoA + H(+)</text>
        <dbReference type="Rhea" id="RHEA:13725"/>
        <dbReference type="ChEBI" id="CHEBI:15378"/>
        <dbReference type="ChEBI" id="CHEBI:57287"/>
        <dbReference type="ChEBI" id="CHEBI:57288"/>
        <dbReference type="ChEBI" id="CHEBI:57776"/>
        <dbReference type="ChEBI" id="CHEBI:58516"/>
        <dbReference type="EC" id="2.3.1.157"/>
    </reaction>
</comment>
<keyword evidence="10 18" id="KW-0133">Cell shape</keyword>
<dbReference type="InterPro" id="IPR056729">
    <property type="entry name" value="GMPPB_C"/>
</dbReference>
<reference evidence="21 22" key="1">
    <citation type="submission" date="2015-11" db="EMBL/GenBank/DDBJ databases">
        <title>Genomic analysis of 38 Legionella species identifies large and diverse effector repertoires.</title>
        <authorList>
            <person name="Burstein D."/>
            <person name="Amaro F."/>
            <person name="Zusman T."/>
            <person name="Lifshitz Z."/>
            <person name="Cohen O."/>
            <person name="Gilbert J.A."/>
            <person name="Pupko T."/>
            <person name="Shuman H.A."/>
            <person name="Segal G."/>
        </authorList>
    </citation>
    <scope>NUCLEOTIDE SEQUENCE [LARGE SCALE GENOMIC DNA]</scope>
    <source>
        <strain evidence="21 22">ATCC 49655</strain>
    </source>
</reference>
<dbReference type="GO" id="GO:0000902">
    <property type="term" value="P:cell morphogenesis"/>
    <property type="evidence" value="ECO:0007669"/>
    <property type="project" value="UniProtKB-UniRule"/>
</dbReference>
<dbReference type="OrthoDB" id="9775031at2"/>
<comment type="function">
    <text evidence="17 18">Catalyzes the last two sequential reactions in the de novo biosynthetic pathway for UDP-N-acetylglucosamine (UDP-GlcNAc). The C-terminal domain catalyzes the transfer of acetyl group from acetyl coenzyme A to glucosamine-1-phosphate (GlcN-1-P) to produce N-acetylglucosamine-1-phosphate (GlcNAc-1-P), which is converted into UDP-GlcNAc by the transfer of uridine 5-monophosphate (from uridine 5-triphosphate), a reaction catalyzed by the N-terminal domain.</text>
</comment>
<dbReference type="AlphaFoldDB" id="A0A0W0YKU8"/>
<evidence type="ECO:0000256" key="14">
    <source>
        <dbReference type="ARBA" id="ARBA00023316"/>
    </source>
</evidence>